<evidence type="ECO:0000256" key="5">
    <source>
        <dbReference type="ARBA" id="ARBA00022840"/>
    </source>
</evidence>
<feature type="chain" id="PRO_5012429675" description="Diacylglycerol kinase" evidence="8">
    <location>
        <begin position="16"/>
        <end position="802"/>
    </location>
</feature>
<keyword evidence="11" id="KW-1185">Reference proteome</keyword>
<keyword evidence="7" id="KW-1133">Transmembrane helix</keyword>
<dbReference type="Gene3D" id="3.40.50.10330">
    <property type="entry name" value="Probable inorganic polyphosphate/atp-NAD kinase, domain 1"/>
    <property type="match status" value="1"/>
</dbReference>
<dbReference type="GO" id="GO:0007200">
    <property type="term" value="P:phospholipase C-activating G protein-coupled receptor signaling pathway"/>
    <property type="evidence" value="ECO:0007669"/>
    <property type="project" value="InterPro"/>
</dbReference>
<reference evidence="11" key="1">
    <citation type="journal article" date="2014" name="Nucleic Acids Res.">
        <title>The evolutionary dynamics of variant antigen genes in Babesia reveal a history of genomic innovation underlying host-parasite interaction.</title>
        <authorList>
            <person name="Jackson A.P."/>
            <person name="Otto T.D."/>
            <person name="Darby A."/>
            <person name="Ramaprasad A."/>
            <person name="Xia D."/>
            <person name="Echaide I.E."/>
            <person name="Farber M."/>
            <person name="Gahlot S."/>
            <person name="Gamble J."/>
            <person name="Gupta D."/>
            <person name="Gupta Y."/>
            <person name="Jackson L."/>
            <person name="Malandrin L."/>
            <person name="Malas T.B."/>
            <person name="Moussa E."/>
            <person name="Nair M."/>
            <person name="Reid A.J."/>
            <person name="Sanders M."/>
            <person name="Sharma J."/>
            <person name="Tracey A."/>
            <person name="Quail M.A."/>
            <person name="Weir W."/>
            <person name="Wastling J.M."/>
            <person name="Hall N."/>
            <person name="Willadsen P."/>
            <person name="Lingelbach K."/>
            <person name="Shiels B."/>
            <person name="Tait A."/>
            <person name="Berriman M."/>
            <person name="Allred D.R."/>
            <person name="Pain A."/>
        </authorList>
    </citation>
    <scope>NUCLEOTIDE SEQUENCE [LARGE SCALE GENOMIC DNA]</scope>
    <source>
        <strain evidence="11">Bond</strain>
    </source>
</reference>
<comment type="similarity">
    <text evidence="1 6">Belongs to the eukaryotic diacylglycerol kinase family.</text>
</comment>
<dbReference type="GO" id="GO:0016020">
    <property type="term" value="C:membrane"/>
    <property type="evidence" value="ECO:0007669"/>
    <property type="project" value="TreeGrafter"/>
</dbReference>
<dbReference type="InterPro" id="IPR000756">
    <property type="entry name" value="Diacylglycerol_kin_accessory"/>
</dbReference>
<dbReference type="VEuPathDB" id="PiroplasmaDB:BBBOND_0310070"/>
<feature type="transmembrane region" description="Helical" evidence="7">
    <location>
        <begin position="322"/>
        <end position="343"/>
    </location>
</feature>
<evidence type="ECO:0000313" key="11">
    <source>
        <dbReference type="Proteomes" id="UP000033188"/>
    </source>
</evidence>
<feature type="transmembrane region" description="Helical" evidence="7">
    <location>
        <begin position="349"/>
        <end position="370"/>
    </location>
</feature>
<dbReference type="EMBL" id="LK391709">
    <property type="protein sequence ID" value="CDR97104.1"/>
    <property type="molecule type" value="Genomic_DNA"/>
</dbReference>
<sequence>MLVILLLLASALVLGVTLLSDVRLCRNRCQVLPLLSEVVEAPCVPSDKFEHRLVYIDCEIDTRHTFYAPKEFSSNIYSYTGAFFDTRVEMYQWVDKVGYYGVHKVGAFVDHAVTQKNFVETLFSTERNPGYIPHVPGFGRKFAPKLKLGGYSVPPGAFAAVRGVRQLPLIDDRWYQPSEITYPLPVPNVDYLNTQVHNNALYTGDPQNPKIGDLRVTFWGNDTMRFSAIGRQRTALIPKETFLEPFPLLDDSVVLVGEGGGSPLDLATAYYSQFESTQATYWSLRLASLVLITATLYLYYYGLRAPKVGEIWHYPQCAKSRVTLLLCSFCASSATLCMLEAVIWMRYRFYLFFLLFLLGCGFCGAVMSIWKMDPCSGWDPTHDSGYLGVLGRYDSRRWSTASPTASVALSSDRPLLPSLNISGGRKASNFFEPEVDELRFSKPVPAIVRIYSITDGVSGNKPGLRHLRDFMASKSPEDNVKVVICGGDGSVVWLIGEMDAHSIDYSTITFAIVPYGTGNDLARAVNWNDFNGLMPFDMNMTPLRRVLERMYKAEEIQHDLWQILITVEPEGSFNKISSSTHQKQTILDAEGHEVLHMEFVMGNYFSLGVDARIGRGFDRLRSNSGPMNKLIYLMQGMKNTFRPVVRVDKQIDKMLCGEGYTKTVFTTDTHNLEFPILPRTASLVALNIPSYSAGVAAFTKARRIGLENLREDEIRELKKTSQKMGDSRMEFVTYRRITHIAADFCGLGVARRLHFGAGPWKILFKELPPREKVYFQVDGEFFVMLQPKDVEIKHFKTIKLLK</sequence>
<dbReference type="GO" id="GO:0005524">
    <property type="term" value="F:ATP binding"/>
    <property type="evidence" value="ECO:0007669"/>
    <property type="project" value="UniProtKB-KW"/>
</dbReference>
<evidence type="ECO:0000256" key="8">
    <source>
        <dbReference type="SAM" id="SignalP"/>
    </source>
</evidence>
<dbReference type="GeneID" id="24565645"/>
<dbReference type="KEGG" id="bbig:BBBOND_0310070"/>
<keyword evidence="8" id="KW-0732">Signal</keyword>
<keyword evidence="7" id="KW-0472">Membrane</keyword>
<dbReference type="OMA" id="TRVEMYQ"/>
<gene>
    <name evidence="10" type="ORF">BBBOND_0310070</name>
</gene>
<evidence type="ECO:0000256" key="2">
    <source>
        <dbReference type="ARBA" id="ARBA00022679"/>
    </source>
</evidence>
<protein>
    <recommendedName>
        <fullName evidence="6">Diacylglycerol kinase</fullName>
        <shortName evidence="6">DAG kinase</shortName>
        <ecNumber evidence="6">2.7.1.107</ecNumber>
    </recommendedName>
</protein>
<keyword evidence="5 6" id="KW-0067">ATP-binding</keyword>
<feature type="transmembrane region" description="Helical" evidence="7">
    <location>
        <begin position="282"/>
        <end position="301"/>
    </location>
</feature>
<dbReference type="Pfam" id="PF07787">
    <property type="entry name" value="TMEM43"/>
    <property type="match status" value="1"/>
</dbReference>
<keyword evidence="7" id="KW-0812">Transmembrane</keyword>
<dbReference type="RefSeq" id="XP_012769290.1">
    <property type="nucleotide sequence ID" value="XM_012913836.1"/>
</dbReference>
<evidence type="ECO:0000256" key="4">
    <source>
        <dbReference type="ARBA" id="ARBA00022777"/>
    </source>
</evidence>
<organism evidence="10 11">
    <name type="scientific">Babesia bigemina</name>
    <dbReference type="NCBI Taxonomy" id="5866"/>
    <lineage>
        <taxon>Eukaryota</taxon>
        <taxon>Sar</taxon>
        <taxon>Alveolata</taxon>
        <taxon>Apicomplexa</taxon>
        <taxon>Aconoidasida</taxon>
        <taxon>Piroplasmida</taxon>
        <taxon>Babesiidae</taxon>
        <taxon>Babesia</taxon>
    </lineage>
</organism>
<dbReference type="InterPro" id="IPR037607">
    <property type="entry name" value="DGK"/>
</dbReference>
<feature type="domain" description="DAGKc" evidence="9">
    <location>
        <begin position="410"/>
        <end position="569"/>
    </location>
</feature>
<keyword evidence="4 6" id="KW-0418">Kinase</keyword>
<evidence type="ECO:0000256" key="1">
    <source>
        <dbReference type="ARBA" id="ARBA00009280"/>
    </source>
</evidence>
<dbReference type="InterPro" id="IPR016064">
    <property type="entry name" value="NAD/diacylglycerol_kinase_sf"/>
</dbReference>
<dbReference type="STRING" id="5866.A0A061DD52"/>
<dbReference type="OrthoDB" id="242257at2759"/>
<dbReference type="AlphaFoldDB" id="A0A061DD52"/>
<evidence type="ECO:0000256" key="7">
    <source>
        <dbReference type="SAM" id="Phobius"/>
    </source>
</evidence>
<keyword evidence="3 6" id="KW-0547">Nucleotide-binding</keyword>
<name>A0A061DD52_BABBI</name>
<dbReference type="Proteomes" id="UP000033188">
    <property type="component" value="Chromosome 3"/>
</dbReference>
<evidence type="ECO:0000259" key="9">
    <source>
        <dbReference type="PROSITE" id="PS50146"/>
    </source>
</evidence>
<evidence type="ECO:0000256" key="3">
    <source>
        <dbReference type="ARBA" id="ARBA00022741"/>
    </source>
</evidence>
<dbReference type="InterPro" id="IPR012430">
    <property type="entry name" value="TMEM43_fam"/>
</dbReference>
<dbReference type="PANTHER" id="PTHR11255:SF121">
    <property type="entry name" value="DIACYLGLYCEROL KINASE (ATP)"/>
    <property type="match status" value="1"/>
</dbReference>
<evidence type="ECO:0000256" key="6">
    <source>
        <dbReference type="RuleBase" id="RU361128"/>
    </source>
</evidence>
<feature type="signal peptide" evidence="8">
    <location>
        <begin position="1"/>
        <end position="15"/>
    </location>
</feature>
<dbReference type="InterPro" id="IPR017438">
    <property type="entry name" value="ATP-NAD_kinase_N"/>
</dbReference>
<dbReference type="Pfam" id="PF00781">
    <property type="entry name" value="DAGK_cat"/>
    <property type="match status" value="1"/>
</dbReference>
<dbReference type="EC" id="2.7.1.107" evidence="6"/>
<dbReference type="InterPro" id="IPR001206">
    <property type="entry name" value="Diacylglycerol_kinase_cat_dom"/>
</dbReference>
<dbReference type="SMART" id="SM00046">
    <property type="entry name" value="DAGKc"/>
    <property type="match status" value="1"/>
</dbReference>
<dbReference type="Pfam" id="PF00609">
    <property type="entry name" value="DAGK_acc"/>
    <property type="match status" value="1"/>
</dbReference>
<accession>A0A061DD52</accession>
<dbReference type="PANTHER" id="PTHR11255">
    <property type="entry name" value="DIACYLGLYCEROL KINASE"/>
    <property type="match status" value="1"/>
</dbReference>
<dbReference type="SUPFAM" id="SSF111331">
    <property type="entry name" value="NAD kinase/diacylglycerol kinase-like"/>
    <property type="match status" value="1"/>
</dbReference>
<proteinExistence type="inferred from homology"/>
<keyword evidence="2 6" id="KW-0808">Transferase</keyword>
<dbReference type="SMART" id="SM00045">
    <property type="entry name" value="DAGKa"/>
    <property type="match status" value="1"/>
</dbReference>
<dbReference type="GO" id="GO:0004143">
    <property type="term" value="F:ATP-dependent diacylglycerol kinase activity"/>
    <property type="evidence" value="ECO:0007669"/>
    <property type="project" value="UniProtKB-EC"/>
</dbReference>
<comment type="catalytic activity">
    <reaction evidence="6">
        <text>a 1,2-diacyl-sn-glycerol + ATP = a 1,2-diacyl-sn-glycero-3-phosphate + ADP + H(+)</text>
        <dbReference type="Rhea" id="RHEA:10272"/>
        <dbReference type="ChEBI" id="CHEBI:15378"/>
        <dbReference type="ChEBI" id="CHEBI:17815"/>
        <dbReference type="ChEBI" id="CHEBI:30616"/>
        <dbReference type="ChEBI" id="CHEBI:58608"/>
        <dbReference type="ChEBI" id="CHEBI:456216"/>
        <dbReference type="EC" id="2.7.1.107"/>
    </reaction>
</comment>
<dbReference type="PROSITE" id="PS50146">
    <property type="entry name" value="DAGK"/>
    <property type="match status" value="1"/>
</dbReference>
<evidence type="ECO:0000313" key="10">
    <source>
        <dbReference type="EMBL" id="CDR97104.1"/>
    </source>
</evidence>